<dbReference type="GO" id="GO:0034722">
    <property type="term" value="F:gamma-glutamyl-peptidase activity"/>
    <property type="evidence" value="ECO:0007669"/>
    <property type="project" value="UniProtKB-UniRule"/>
</dbReference>
<comment type="similarity">
    <text evidence="2">Belongs to the peptidase C26 family.</text>
</comment>
<dbReference type="GO" id="GO:0005773">
    <property type="term" value="C:vacuole"/>
    <property type="evidence" value="ECO:0007669"/>
    <property type="project" value="TreeGrafter"/>
</dbReference>
<evidence type="ECO:0000256" key="3">
    <source>
        <dbReference type="ARBA" id="ARBA00012886"/>
    </source>
</evidence>
<dbReference type="GO" id="GO:0005576">
    <property type="term" value="C:extracellular region"/>
    <property type="evidence" value="ECO:0007669"/>
    <property type="project" value="UniProtKB-SubCell"/>
</dbReference>
<dbReference type="Proteomes" id="UP000694546">
    <property type="component" value="Chromosome 23"/>
</dbReference>
<keyword evidence="6 8" id="KW-0378">Hydrolase</keyword>
<dbReference type="AlphaFoldDB" id="A0A8C5BT00"/>
<keyword evidence="4" id="KW-0964">Secreted</keyword>
<dbReference type="PANTHER" id="PTHR11315:SF20">
    <property type="entry name" value="GAMMA-GLUTAMYL HYDROLASE"/>
    <property type="match status" value="1"/>
</dbReference>
<evidence type="ECO:0000313" key="10">
    <source>
        <dbReference type="Ensembl" id="ENSGMOP00000048504.1"/>
    </source>
</evidence>
<dbReference type="PANTHER" id="PTHR11315">
    <property type="entry name" value="PROTEASE FAMILY C26 GAMMA-GLUTAMYL HYDROLASE"/>
    <property type="match status" value="1"/>
</dbReference>
<evidence type="ECO:0000313" key="11">
    <source>
        <dbReference type="Proteomes" id="UP000694546"/>
    </source>
</evidence>
<evidence type="ECO:0000256" key="6">
    <source>
        <dbReference type="ARBA" id="ARBA00022801"/>
    </source>
</evidence>
<feature type="active site" description="Nucleophile" evidence="7 8">
    <location>
        <position position="124"/>
    </location>
</feature>
<dbReference type="PROSITE" id="PS51275">
    <property type="entry name" value="PEPTIDASE_C26_GGH"/>
    <property type="match status" value="1"/>
</dbReference>
<organism evidence="10 11">
    <name type="scientific">Gadus morhua</name>
    <name type="common">Atlantic cod</name>
    <dbReference type="NCBI Taxonomy" id="8049"/>
    <lineage>
        <taxon>Eukaryota</taxon>
        <taxon>Metazoa</taxon>
        <taxon>Chordata</taxon>
        <taxon>Craniata</taxon>
        <taxon>Vertebrata</taxon>
        <taxon>Euteleostomi</taxon>
        <taxon>Actinopterygii</taxon>
        <taxon>Neopterygii</taxon>
        <taxon>Teleostei</taxon>
        <taxon>Neoteleostei</taxon>
        <taxon>Acanthomorphata</taxon>
        <taxon>Zeiogadaria</taxon>
        <taxon>Gadariae</taxon>
        <taxon>Gadiformes</taxon>
        <taxon>Gadoidei</taxon>
        <taxon>Gadidae</taxon>
        <taxon>Gadus</taxon>
    </lineage>
</organism>
<evidence type="ECO:0000256" key="1">
    <source>
        <dbReference type="ARBA" id="ARBA00004239"/>
    </source>
</evidence>
<feature type="signal peptide" evidence="9">
    <location>
        <begin position="1"/>
        <end position="18"/>
    </location>
</feature>
<gene>
    <name evidence="10" type="primary">LOC115537226</name>
</gene>
<comment type="catalytic activity">
    <reaction evidence="8">
        <text>(6S)-5,6,7,8-tetrahydrofolyl-(gamma-L-Glu)(n) + (n-1) H2O = (6S)-5,6,7,8-tetrahydrofolate + (n-1) L-glutamate</text>
        <dbReference type="Rhea" id="RHEA:56784"/>
        <dbReference type="Rhea" id="RHEA-COMP:14738"/>
        <dbReference type="ChEBI" id="CHEBI:15377"/>
        <dbReference type="ChEBI" id="CHEBI:29985"/>
        <dbReference type="ChEBI" id="CHEBI:57453"/>
        <dbReference type="ChEBI" id="CHEBI:141005"/>
        <dbReference type="EC" id="3.4.19.9"/>
    </reaction>
</comment>
<dbReference type="GO" id="GO:0046900">
    <property type="term" value="P:tetrahydrofolylpolyglutamate metabolic process"/>
    <property type="evidence" value="ECO:0007669"/>
    <property type="project" value="TreeGrafter"/>
</dbReference>
<name>A0A8C5BT00_GADMO</name>
<dbReference type="InterPro" id="IPR015527">
    <property type="entry name" value="Pept_C26_g-glut_hydrolase"/>
</dbReference>
<dbReference type="Ensembl" id="ENSGMOT00000032141.1">
    <property type="protein sequence ID" value="ENSGMOP00000048504.1"/>
    <property type="gene ID" value="ENSGMOG00000014326.2"/>
</dbReference>
<dbReference type="InterPro" id="IPR029062">
    <property type="entry name" value="Class_I_gatase-like"/>
</dbReference>
<reference evidence="10" key="1">
    <citation type="submission" date="2025-08" db="UniProtKB">
        <authorList>
            <consortium name="Ensembl"/>
        </authorList>
    </citation>
    <scope>IDENTIFICATION</scope>
</reference>
<feature type="active site" evidence="8">
    <location>
        <position position="234"/>
    </location>
</feature>
<evidence type="ECO:0000256" key="9">
    <source>
        <dbReference type="SAM" id="SignalP"/>
    </source>
</evidence>
<keyword evidence="11" id="KW-1185">Reference proteome</keyword>
<dbReference type="InterPro" id="IPR011697">
    <property type="entry name" value="Peptidase_C26"/>
</dbReference>
<reference evidence="10" key="2">
    <citation type="submission" date="2025-09" db="UniProtKB">
        <authorList>
            <consortium name="Ensembl"/>
        </authorList>
    </citation>
    <scope>IDENTIFICATION</scope>
</reference>
<dbReference type="GeneTree" id="ENSGT00490000043388"/>
<evidence type="ECO:0000256" key="8">
    <source>
        <dbReference type="PROSITE-ProRule" id="PRU00607"/>
    </source>
</evidence>
<proteinExistence type="inferred from homology"/>
<dbReference type="EC" id="3.4.19.9" evidence="3 8"/>
<protein>
    <recommendedName>
        <fullName evidence="3 8">folate gamma-glutamyl hydrolase</fullName>
        <ecNumber evidence="3 8">3.4.19.9</ecNumber>
    </recommendedName>
</protein>
<evidence type="ECO:0000256" key="4">
    <source>
        <dbReference type="ARBA" id="ARBA00022525"/>
    </source>
</evidence>
<dbReference type="Gene3D" id="3.40.50.880">
    <property type="match status" value="1"/>
</dbReference>
<evidence type="ECO:0000256" key="7">
    <source>
        <dbReference type="PIRSR" id="PIRSR615527-1"/>
    </source>
</evidence>
<feature type="active site" description="Proton donor" evidence="7">
    <location>
        <position position="234"/>
    </location>
</feature>
<evidence type="ECO:0000256" key="5">
    <source>
        <dbReference type="ARBA" id="ARBA00022729"/>
    </source>
</evidence>
<accession>A0A8C5BT00</accession>
<dbReference type="SUPFAM" id="SSF52317">
    <property type="entry name" value="Class I glutamine amidotransferase-like"/>
    <property type="match status" value="1"/>
</dbReference>
<dbReference type="Pfam" id="PF07722">
    <property type="entry name" value="Peptidase_C26"/>
    <property type="match status" value="1"/>
</dbReference>
<comment type="subcellular location">
    <subcellularLocation>
        <location evidence="1">Secreted</location>
        <location evidence="1">Extracellular space</location>
    </subcellularLocation>
</comment>
<feature type="chain" id="PRO_5046256923" description="folate gamma-glutamyl hydrolase" evidence="9">
    <location>
        <begin position="19"/>
        <end position="308"/>
    </location>
</feature>
<keyword evidence="5 9" id="KW-0732">Signal</keyword>
<sequence>NMLVLLLCLLSASLPAHSLVERNDAPIIGILTQETSRLPPNMTSYLAASYVKYVESAGGRVVPITIYQSLEHYTSLFNSLNGVIFPGGASNLITSGYARSAKIFYQLALEANTRGDYFPIWGTCLGFEELTYLTSGRLLLSLTNTRGIPLPMVFTNDPRQSRMFGGFPPDLLDDMAAEPISAHVHKWSVTSDVFENSTELNMFYRVLSVNSDETTEFVSTMEAYNYPIYGTLWHPEKNAFEWTRDYIPHSPAAIKTTFFMADFFVNEARKNFHKFNNKTEEDSRLIYNYSPLYSSPGGSVFEQKYYFP</sequence>
<evidence type="ECO:0000256" key="2">
    <source>
        <dbReference type="ARBA" id="ARBA00011083"/>
    </source>
</evidence>
<dbReference type="PROSITE" id="PS51273">
    <property type="entry name" value="GATASE_TYPE_1"/>
    <property type="match status" value="1"/>
</dbReference>